<evidence type="ECO:0000313" key="2">
    <source>
        <dbReference type="EMBL" id="MCP9271696.1"/>
    </source>
</evidence>
<proteinExistence type="predicted"/>
<feature type="domain" description="Beta-lactamase-related" evidence="1">
    <location>
        <begin position="22"/>
        <end position="70"/>
    </location>
</feature>
<dbReference type="GO" id="GO:0016787">
    <property type="term" value="F:hydrolase activity"/>
    <property type="evidence" value="ECO:0007669"/>
    <property type="project" value="UniProtKB-KW"/>
</dbReference>
<gene>
    <name evidence="2" type="ORF">NM203_05820</name>
</gene>
<organism evidence="2 3">
    <name type="scientific">Mycolicibacterium arenosum</name>
    <dbReference type="NCBI Taxonomy" id="2952157"/>
    <lineage>
        <taxon>Bacteria</taxon>
        <taxon>Bacillati</taxon>
        <taxon>Actinomycetota</taxon>
        <taxon>Actinomycetes</taxon>
        <taxon>Mycobacteriales</taxon>
        <taxon>Mycobacteriaceae</taxon>
        <taxon>Mycolicibacterium</taxon>
    </lineage>
</organism>
<protein>
    <submittedName>
        <fullName evidence="2">Serine hydrolase</fullName>
    </submittedName>
</protein>
<evidence type="ECO:0000259" key="1">
    <source>
        <dbReference type="Pfam" id="PF00144"/>
    </source>
</evidence>
<accession>A0ABT1LXT0</accession>
<comment type="caution">
    <text evidence="2">The sequence shown here is derived from an EMBL/GenBank/DDBJ whole genome shotgun (WGS) entry which is preliminary data.</text>
</comment>
<evidence type="ECO:0000313" key="3">
    <source>
        <dbReference type="Proteomes" id="UP001651690"/>
    </source>
</evidence>
<dbReference type="Gene3D" id="3.40.710.10">
    <property type="entry name" value="DD-peptidase/beta-lactamase superfamily"/>
    <property type="match status" value="1"/>
</dbReference>
<dbReference type="EMBL" id="JANDBD010000002">
    <property type="protein sequence ID" value="MCP9271696.1"/>
    <property type="molecule type" value="Genomic_DNA"/>
</dbReference>
<reference evidence="2 3" key="1">
    <citation type="submission" date="2022-06" db="EMBL/GenBank/DDBJ databases">
        <title>Mycolicibacterium sp. CAU 1645 isolated from seawater.</title>
        <authorList>
            <person name="Kim W."/>
        </authorList>
    </citation>
    <scope>NUCLEOTIDE SEQUENCE [LARGE SCALE GENOMIC DNA]</scope>
    <source>
        <strain evidence="2 3">CAU 1645</strain>
    </source>
</reference>
<dbReference type="Pfam" id="PF00144">
    <property type="entry name" value="Beta-lactamase"/>
    <property type="match status" value="1"/>
</dbReference>
<sequence length="77" mass="8258">MSRLGAAVPCTRFGKSTPSDPSALFDKTGSTNGFGSYVAYLPRERLAVILLANKNYPNAARVDAAYRILKSVGHVVE</sequence>
<keyword evidence="2" id="KW-0378">Hydrolase</keyword>
<name>A0ABT1LXT0_9MYCO</name>
<dbReference type="InterPro" id="IPR001466">
    <property type="entry name" value="Beta-lactam-related"/>
</dbReference>
<keyword evidence="3" id="KW-1185">Reference proteome</keyword>
<dbReference type="SUPFAM" id="SSF56601">
    <property type="entry name" value="beta-lactamase/transpeptidase-like"/>
    <property type="match status" value="1"/>
</dbReference>
<dbReference type="Proteomes" id="UP001651690">
    <property type="component" value="Unassembled WGS sequence"/>
</dbReference>
<dbReference type="InterPro" id="IPR012338">
    <property type="entry name" value="Beta-lactam/transpept-like"/>
</dbReference>